<protein>
    <submittedName>
        <fullName evidence="1">Uncharacterized protein</fullName>
    </submittedName>
</protein>
<reference evidence="1" key="1">
    <citation type="submission" date="2022-10" db="EMBL/GenBank/DDBJ databases">
        <title>The WGS of Solirubrobacter ginsenosidimutans DSM 21036.</title>
        <authorList>
            <person name="Jiang Z."/>
        </authorList>
    </citation>
    <scope>NUCLEOTIDE SEQUENCE</scope>
    <source>
        <strain evidence="1">DSM 21036</strain>
    </source>
</reference>
<evidence type="ECO:0000313" key="2">
    <source>
        <dbReference type="Proteomes" id="UP001149140"/>
    </source>
</evidence>
<keyword evidence="2" id="KW-1185">Reference proteome</keyword>
<evidence type="ECO:0000313" key="1">
    <source>
        <dbReference type="EMBL" id="MDA0160205.1"/>
    </source>
</evidence>
<organism evidence="1 2">
    <name type="scientific">Solirubrobacter ginsenosidimutans</name>
    <dbReference type="NCBI Taxonomy" id="490573"/>
    <lineage>
        <taxon>Bacteria</taxon>
        <taxon>Bacillati</taxon>
        <taxon>Actinomycetota</taxon>
        <taxon>Thermoleophilia</taxon>
        <taxon>Solirubrobacterales</taxon>
        <taxon>Solirubrobacteraceae</taxon>
        <taxon>Solirubrobacter</taxon>
    </lineage>
</organism>
<dbReference type="Proteomes" id="UP001149140">
    <property type="component" value="Unassembled WGS sequence"/>
</dbReference>
<dbReference type="AlphaFoldDB" id="A0A9X3MS71"/>
<gene>
    <name evidence="1" type="ORF">OM076_08020</name>
</gene>
<comment type="caution">
    <text evidence="1">The sequence shown here is derived from an EMBL/GenBank/DDBJ whole genome shotgun (WGS) entry which is preliminary data.</text>
</comment>
<accession>A0A9X3MS71</accession>
<name>A0A9X3MS71_9ACTN</name>
<sequence length="44" mass="4614">MFRGPGASGGNYARNGFARLLTGEPTCNVYVLPGATAVSIERLE</sequence>
<dbReference type="RefSeq" id="WP_270038972.1">
    <property type="nucleotide sequence ID" value="NZ_JAPDOD010000004.1"/>
</dbReference>
<dbReference type="EMBL" id="JAPDOD010000004">
    <property type="protein sequence ID" value="MDA0160205.1"/>
    <property type="molecule type" value="Genomic_DNA"/>
</dbReference>
<proteinExistence type="predicted"/>